<dbReference type="CDD" id="cd09019">
    <property type="entry name" value="galactose_mutarotase_like"/>
    <property type="match status" value="1"/>
</dbReference>
<evidence type="ECO:0000256" key="2">
    <source>
        <dbReference type="ARBA" id="ARBA00004947"/>
    </source>
</evidence>
<evidence type="ECO:0000256" key="6">
    <source>
        <dbReference type="ARBA" id="ARBA00023277"/>
    </source>
</evidence>
<proteinExistence type="inferred from homology"/>
<reference evidence="9 10" key="1">
    <citation type="submission" date="2022-12" db="EMBL/GenBank/DDBJ databases">
        <title>Chromosome-level genome of Tegillarca granosa.</title>
        <authorList>
            <person name="Kim J."/>
        </authorList>
    </citation>
    <scope>NUCLEOTIDE SEQUENCE [LARGE SCALE GENOMIC DNA]</scope>
    <source>
        <strain evidence="9">Teg-2019</strain>
        <tissue evidence="9">Adductor muscle</tissue>
    </source>
</reference>
<gene>
    <name evidence="9" type="ORF">KUTeg_007809</name>
</gene>
<dbReference type="PANTHER" id="PTHR10091:SF0">
    <property type="entry name" value="GALACTOSE MUTAROTASE"/>
    <property type="match status" value="1"/>
</dbReference>
<evidence type="ECO:0000313" key="10">
    <source>
        <dbReference type="Proteomes" id="UP001217089"/>
    </source>
</evidence>
<comment type="pathway">
    <text evidence="2">Carbohydrate metabolism; galactose metabolism.</text>
</comment>
<dbReference type="Pfam" id="PF01263">
    <property type="entry name" value="Aldose_epim"/>
    <property type="match status" value="2"/>
</dbReference>
<evidence type="ECO:0000256" key="1">
    <source>
        <dbReference type="ARBA" id="ARBA00001712"/>
    </source>
</evidence>
<evidence type="ECO:0000256" key="5">
    <source>
        <dbReference type="ARBA" id="ARBA00023235"/>
    </source>
</evidence>
<dbReference type="EMBL" id="JARBDR010000337">
    <property type="protein sequence ID" value="KAJ8315659.1"/>
    <property type="molecule type" value="Genomic_DNA"/>
</dbReference>
<keyword evidence="5" id="KW-0413">Isomerase</keyword>
<keyword evidence="6" id="KW-0119">Carbohydrate metabolism</keyword>
<name>A0ABQ9FEE7_TEGGR</name>
<dbReference type="InterPro" id="IPR011013">
    <property type="entry name" value="Gal_mutarotase_sf_dom"/>
</dbReference>
<dbReference type="InterPro" id="IPR014718">
    <property type="entry name" value="GH-type_carb-bd"/>
</dbReference>
<evidence type="ECO:0000313" key="9">
    <source>
        <dbReference type="EMBL" id="KAJ8315659.1"/>
    </source>
</evidence>
<comment type="catalytic activity">
    <reaction evidence="1">
        <text>alpha-D-galactose = beta-D-galactose</text>
        <dbReference type="Rhea" id="RHEA:28675"/>
        <dbReference type="ChEBI" id="CHEBI:27667"/>
        <dbReference type="ChEBI" id="CHEBI:28061"/>
        <dbReference type="EC" id="5.1.3.3"/>
    </reaction>
    <physiologicalReaction direction="right-to-left" evidence="1">
        <dbReference type="Rhea" id="RHEA:28677"/>
    </physiologicalReaction>
</comment>
<evidence type="ECO:0000256" key="7">
    <source>
        <dbReference type="ARBA" id="ARBA00032729"/>
    </source>
</evidence>
<dbReference type="InterPro" id="IPR018052">
    <property type="entry name" value="Ald1_epimerase_CS"/>
</dbReference>
<protein>
    <recommendedName>
        <fullName evidence="4">Galactose mutarotase</fullName>
    </recommendedName>
    <alternativeName>
        <fullName evidence="7">Aldose 1-epimerase</fullName>
    </alternativeName>
</protein>
<dbReference type="InterPro" id="IPR008183">
    <property type="entry name" value="Aldose_1/G6P_1-epimerase"/>
</dbReference>
<dbReference type="PROSITE" id="PS00545">
    <property type="entry name" value="ALDOSE_1_EPIMERASE"/>
    <property type="match status" value="1"/>
</dbReference>
<organism evidence="9 10">
    <name type="scientific">Tegillarca granosa</name>
    <name type="common">Malaysian cockle</name>
    <name type="synonym">Anadara granosa</name>
    <dbReference type="NCBI Taxonomy" id="220873"/>
    <lineage>
        <taxon>Eukaryota</taxon>
        <taxon>Metazoa</taxon>
        <taxon>Spiralia</taxon>
        <taxon>Lophotrochozoa</taxon>
        <taxon>Mollusca</taxon>
        <taxon>Bivalvia</taxon>
        <taxon>Autobranchia</taxon>
        <taxon>Pteriomorphia</taxon>
        <taxon>Arcoida</taxon>
        <taxon>Arcoidea</taxon>
        <taxon>Arcidae</taxon>
        <taxon>Tegillarca</taxon>
    </lineage>
</organism>
<evidence type="ECO:0000256" key="4">
    <source>
        <dbReference type="ARBA" id="ARBA00021023"/>
    </source>
</evidence>
<dbReference type="SUPFAM" id="SSF74650">
    <property type="entry name" value="Galactose mutarotase-like"/>
    <property type="match status" value="2"/>
</dbReference>
<sequence length="571" mass="64082">MHETTLFLNDVSSTKRMIRKLHNRDGVRFTFINKNNVTVRVINYGCIITDILVPDKDGNVADISLGYDNFAGYKSNPNYFGAICGRFGSRIARGKFTLDGKEYTLALNDAFSVPPSHLHGGNKGFNKVLWDATLEGNKLHLTYISHDGEEGYPGELTTTLIYQLTNDNQFILYYTATTTKATPINLLNHAYINLGGQTYFSSQLKDCVGKGGYTYKPFSAFCMEAMTYPDAINHCIMSEITSESFGKTKDGDQVTRYVFYNKKHNTTVKIIDYGCIITEILLPDKNGKIDDINLGHDDIQGYEERNRPYFGGVIGRYATRVANGKFSLDGKDYNITVNNGPNHLHGGNKGFTLVMWKSQVKGDKLELKYTSADGEEGFPGEVTTTVTYQLTADNELVLDYEATTTKPTPINLTNHAYFNLKNQLMQIRMSKSTENWIPTGNILPVEGSLRDLRKRGALEDRLDVDRGFTVHYNLGQPGVMKYAAKVDHPDSGRSVEVYTTEPGLQCYFSYETLHNDISCKGGVKYGQYSAFCLEAMHFPDSCNHDNFPSCILRPGETYKQTTKYKFAVDVL</sequence>
<dbReference type="Gene3D" id="2.70.98.10">
    <property type="match status" value="2"/>
</dbReference>
<comment type="function">
    <text evidence="8">Mutarotase that catalyzes the interconversion of beta-D-galactose and alpha-D-galactose during galactose metabolism. Beta-D-galactose is metabolized in the liver into glucose 1-phosphate, the primary metabolic fuel, by the action of four enzymes that constitute the Leloir pathway: GALM, GALK1 (galactokinase), GALT (galactose-1-phosphate uridylyltransferase) and GALE (UDP-galactose-4'-epimerase). Involved in the maintenance of the equilibrium between the beta- and alpha-anomers of galactose, therefore ensuring a sufficient supply of the alpha-anomer for GALK1. Also active on D-glucose although shows a preference for galactose over glucose.</text>
</comment>
<comment type="similarity">
    <text evidence="3">Belongs to the aldose epimerase family.</text>
</comment>
<keyword evidence="10" id="KW-1185">Reference proteome</keyword>
<dbReference type="PANTHER" id="PTHR10091">
    <property type="entry name" value="ALDOSE-1-EPIMERASE"/>
    <property type="match status" value="1"/>
</dbReference>
<evidence type="ECO:0000256" key="8">
    <source>
        <dbReference type="ARBA" id="ARBA00045743"/>
    </source>
</evidence>
<accession>A0ABQ9FEE7</accession>
<evidence type="ECO:0000256" key="3">
    <source>
        <dbReference type="ARBA" id="ARBA00006206"/>
    </source>
</evidence>
<comment type="caution">
    <text evidence="9">The sequence shown here is derived from an EMBL/GenBank/DDBJ whole genome shotgun (WGS) entry which is preliminary data.</text>
</comment>
<dbReference type="InterPro" id="IPR047215">
    <property type="entry name" value="Galactose_mutarotase-like"/>
</dbReference>
<dbReference type="Proteomes" id="UP001217089">
    <property type="component" value="Unassembled WGS sequence"/>
</dbReference>